<evidence type="ECO:0000313" key="2">
    <source>
        <dbReference type="EnsemblPlants" id="TuG1812G0400000357.01.T01.cds276108"/>
    </source>
</evidence>
<keyword evidence="3" id="KW-1185">Reference proteome</keyword>
<reference evidence="3" key="1">
    <citation type="journal article" date="2013" name="Nature">
        <title>Draft genome of the wheat A-genome progenitor Triticum urartu.</title>
        <authorList>
            <person name="Ling H.Q."/>
            <person name="Zhao S."/>
            <person name="Liu D."/>
            <person name="Wang J."/>
            <person name="Sun H."/>
            <person name="Zhang C."/>
            <person name="Fan H."/>
            <person name="Li D."/>
            <person name="Dong L."/>
            <person name="Tao Y."/>
            <person name="Gao C."/>
            <person name="Wu H."/>
            <person name="Li Y."/>
            <person name="Cui Y."/>
            <person name="Guo X."/>
            <person name="Zheng S."/>
            <person name="Wang B."/>
            <person name="Yu K."/>
            <person name="Liang Q."/>
            <person name="Yang W."/>
            <person name="Lou X."/>
            <person name="Chen J."/>
            <person name="Feng M."/>
            <person name="Jian J."/>
            <person name="Zhang X."/>
            <person name="Luo G."/>
            <person name="Jiang Y."/>
            <person name="Liu J."/>
            <person name="Wang Z."/>
            <person name="Sha Y."/>
            <person name="Zhang B."/>
            <person name="Wu H."/>
            <person name="Tang D."/>
            <person name="Shen Q."/>
            <person name="Xue P."/>
            <person name="Zou S."/>
            <person name="Wang X."/>
            <person name="Liu X."/>
            <person name="Wang F."/>
            <person name="Yang Y."/>
            <person name="An X."/>
            <person name="Dong Z."/>
            <person name="Zhang K."/>
            <person name="Zhang X."/>
            <person name="Luo M.C."/>
            <person name="Dvorak J."/>
            <person name="Tong Y."/>
            <person name="Wang J."/>
            <person name="Yang H."/>
            <person name="Li Z."/>
            <person name="Wang D."/>
            <person name="Zhang A."/>
            <person name="Wang J."/>
        </authorList>
    </citation>
    <scope>NUCLEOTIDE SEQUENCE</scope>
    <source>
        <strain evidence="3">cv. G1812</strain>
    </source>
</reference>
<evidence type="ECO:0000313" key="3">
    <source>
        <dbReference type="Proteomes" id="UP000015106"/>
    </source>
</evidence>
<dbReference type="Proteomes" id="UP000015106">
    <property type="component" value="Chromosome 4"/>
</dbReference>
<evidence type="ECO:0000256" key="1">
    <source>
        <dbReference type="SAM" id="MobiDB-lite"/>
    </source>
</evidence>
<organism evidence="2 3">
    <name type="scientific">Triticum urartu</name>
    <name type="common">Red wild einkorn</name>
    <name type="synonym">Crithodium urartu</name>
    <dbReference type="NCBI Taxonomy" id="4572"/>
    <lineage>
        <taxon>Eukaryota</taxon>
        <taxon>Viridiplantae</taxon>
        <taxon>Streptophyta</taxon>
        <taxon>Embryophyta</taxon>
        <taxon>Tracheophyta</taxon>
        <taxon>Spermatophyta</taxon>
        <taxon>Magnoliopsida</taxon>
        <taxon>Liliopsida</taxon>
        <taxon>Poales</taxon>
        <taxon>Poaceae</taxon>
        <taxon>BOP clade</taxon>
        <taxon>Pooideae</taxon>
        <taxon>Triticodae</taxon>
        <taxon>Triticeae</taxon>
        <taxon>Triticinae</taxon>
        <taxon>Triticum</taxon>
    </lineage>
</organism>
<feature type="compositionally biased region" description="Low complexity" evidence="1">
    <location>
        <begin position="18"/>
        <end position="46"/>
    </location>
</feature>
<dbReference type="EnsemblPlants" id="TuG1812G0400000357.01.T01">
    <property type="protein sequence ID" value="TuG1812G0400000357.01.T01.cds276108"/>
    <property type="gene ID" value="TuG1812G0400000357.01"/>
</dbReference>
<protein>
    <submittedName>
        <fullName evidence="2">Uncharacterized protein</fullName>
    </submittedName>
</protein>
<name>A0A8R7U458_TRIUA</name>
<dbReference type="AlphaFoldDB" id="A0A8R7U458"/>
<feature type="region of interest" description="Disordered" evidence="1">
    <location>
        <begin position="1"/>
        <end position="46"/>
    </location>
</feature>
<accession>A0A8R7U458</accession>
<proteinExistence type="predicted"/>
<gene>
    <name evidence="2" type="primary">LOC125553432</name>
</gene>
<reference evidence="2" key="2">
    <citation type="submission" date="2018-03" db="EMBL/GenBank/DDBJ databases">
        <title>The Triticum urartu genome reveals the dynamic nature of wheat genome evolution.</title>
        <authorList>
            <person name="Ling H."/>
            <person name="Ma B."/>
            <person name="Shi X."/>
            <person name="Liu H."/>
            <person name="Dong L."/>
            <person name="Sun H."/>
            <person name="Cao Y."/>
            <person name="Gao Q."/>
            <person name="Zheng S."/>
            <person name="Li Y."/>
            <person name="Yu Y."/>
            <person name="Du H."/>
            <person name="Qi M."/>
            <person name="Li Y."/>
            <person name="Yu H."/>
            <person name="Cui Y."/>
            <person name="Wang N."/>
            <person name="Chen C."/>
            <person name="Wu H."/>
            <person name="Zhao Y."/>
            <person name="Zhang J."/>
            <person name="Li Y."/>
            <person name="Zhou W."/>
            <person name="Zhang B."/>
            <person name="Hu W."/>
            <person name="Eijk M."/>
            <person name="Tang J."/>
            <person name="Witsenboer H."/>
            <person name="Zhao S."/>
            <person name="Li Z."/>
            <person name="Zhang A."/>
            <person name="Wang D."/>
            <person name="Liang C."/>
        </authorList>
    </citation>
    <scope>NUCLEOTIDE SEQUENCE [LARGE SCALE GENOMIC DNA]</scope>
    <source>
        <strain evidence="2">cv. G1812</strain>
    </source>
</reference>
<feature type="compositionally biased region" description="Polar residues" evidence="1">
    <location>
        <begin position="1"/>
        <end position="17"/>
    </location>
</feature>
<sequence length="89" mass="8937">MVSAAGTSTGLKSRNTGVATASPTTVPASASPDSTSSSPPSGNSVATVSACDADGAFSWSMPFICSPIWRPCCCPPWCPPPYCPCCTCT</sequence>
<dbReference type="Gramene" id="TuG1812G0400000357.01.T01">
    <property type="protein sequence ID" value="TuG1812G0400000357.01.T01.cds276108"/>
    <property type="gene ID" value="TuG1812G0400000357.01"/>
</dbReference>
<reference evidence="2" key="3">
    <citation type="submission" date="2022-06" db="UniProtKB">
        <authorList>
            <consortium name="EnsemblPlants"/>
        </authorList>
    </citation>
    <scope>IDENTIFICATION</scope>
</reference>